<comment type="caution">
    <text evidence="1">The sequence shown here is derived from an EMBL/GenBank/DDBJ whole genome shotgun (WGS) entry which is preliminary data.</text>
</comment>
<sequence>MEDKADISIQTFMDHVLFHLAGFSLKLWRTVLGEKLDCDKGCTDILQHYAHIRHVQAEQAEETAANEKVKSRFFSHSFQPAMLGT</sequence>
<dbReference type="Proteomes" id="UP001258017">
    <property type="component" value="Unassembled WGS sequence"/>
</dbReference>
<organism evidence="1 2">
    <name type="scientific">Odynerus spinipes</name>
    <dbReference type="NCBI Taxonomy" id="1348599"/>
    <lineage>
        <taxon>Eukaryota</taxon>
        <taxon>Metazoa</taxon>
        <taxon>Ecdysozoa</taxon>
        <taxon>Arthropoda</taxon>
        <taxon>Hexapoda</taxon>
        <taxon>Insecta</taxon>
        <taxon>Pterygota</taxon>
        <taxon>Neoptera</taxon>
        <taxon>Endopterygota</taxon>
        <taxon>Hymenoptera</taxon>
        <taxon>Apocrita</taxon>
        <taxon>Aculeata</taxon>
        <taxon>Vespoidea</taxon>
        <taxon>Vespidae</taxon>
        <taxon>Eumeninae</taxon>
        <taxon>Odynerus</taxon>
    </lineage>
</organism>
<proteinExistence type="predicted"/>
<dbReference type="EMBL" id="JAIFRP010004408">
    <property type="protein sequence ID" value="KAK2575819.1"/>
    <property type="molecule type" value="Genomic_DNA"/>
</dbReference>
<evidence type="ECO:0000313" key="1">
    <source>
        <dbReference type="EMBL" id="KAK2575819.1"/>
    </source>
</evidence>
<reference evidence="1" key="1">
    <citation type="submission" date="2021-08" db="EMBL/GenBank/DDBJ databases">
        <authorList>
            <person name="Misof B."/>
            <person name="Oliver O."/>
            <person name="Podsiadlowski L."/>
            <person name="Donath A."/>
            <person name="Peters R."/>
            <person name="Mayer C."/>
            <person name="Rust J."/>
            <person name="Gunkel S."/>
            <person name="Lesny P."/>
            <person name="Martin S."/>
            <person name="Oeyen J.P."/>
            <person name="Petersen M."/>
            <person name="Panagiotis P."/>
            <person name="Wilbrandt J."/>
            <person name="Tanja T."/>
        </authorList>
    </citation>
    <scope>NUCLEOTIDE SEQUENCE</scope>
    <source>
        <strain evidence="1">GBR_01_08_01A</strain>
        <tissue evidence="1">Thorax + abdomen</tissue>
    </source>
</reference>
<evidence type="ECO:0000313" key="2">
    <source>
        <dbReference type="Proteomes" id="UP001258017"/>
    </source>
</evidence>
<reference evidence="1" key="2">
    <citation type="journal article" date="2023" name="Commun. Biol.">
        <title>Intrasexual cuticular hydrocarbon dimorphism in a wasp sheds light on hydrocarbon biosynthesis genes in Hymenoptera.</title>
        <authorList>
            <person name="Moris V.C."/>
            <person name="Podsiadlowski L."/>
            <person name="Martin S."/>
            <person name="Oeyen J.P."/>
            <person name="Donath A."/>
            <person name="Petersen M."/>
            <person name="Wilbrandt J."/>
            <person name="Misof B."/>
            <person name="Liedtke D."/>
            <person name="Thamm M."/>
            <person name="Scheiner R."/>
            <person name="Schmitt T."/>
            <person name="Niehuis O."/>
        </authorList>
    </citation>
    <scope>NUCLEOTIDE SEQUENCE</scope>
    <source>
        <strain evidence="1">GBR_01_08_01A</strain>
    </source>
</reference>
<gene>
    <name evidence="1" type="ORF">KPH14_007199</name>
</gene>
<protein>
    <submittedName>
        <fullName evidence="1">Uncharacterized protein</fullName>
    </submittedName>
</protein>
<accession>A0AAD9R9W0</accession>
<name>A0AAD9R9W0_9HYME</name>
<keyword evidence="2" id="KW-1185">Reference proteome</keyword>
<dbReference type="AlphaFoldDB" id="A0AAD9R9W0"/>